<name>A0ABT8R9L6_9BACT</name>
<proteinExistence type="predicted"/>
<evidence type="ECO:0000256" key="1">
    <source>
        <dbReference type="SAM" id="MobiDB-lite"/>
    </source>
</evidence>
<evidence type="ECO:0000313" key="2">
    <source>
        <dbReference type="EMBL" id="MDO1448784.1"/>
    </source>
</evidence>
<comment type="caution">
    <text evidence="2">The sequence shown here is derived from an EMBL/GenBank/DDBJ whole genome shotgun (WGS) entry which is preliminary data.</text>
</comment>
<evidence type="ECO:0000313" key="3">
    <source>
        <dbReference type="Proteomes" id="UP001168528"/>
    </source>
</evidence>
<dbReference type="NCBIfam" id="NF038158">
    <property type="entry name" value="lant_leader_L1b"/>
    <property type="match status" value="1"/>
</dbReference>
<dbReference type="Proteomes" id="UP001168528">
    <property type="component" value="Unassembled WGS sequence"/>
</dbReference>
<keyword evidence="3" id="KW-1185">Reference proteome</keyword>
<sequence length="49" mass="5312">MKKQVKRITLKTDKIVNLSNTQAQQVVAGARPSGSGNTTKWENGIPTCL</sequence>
<feature type="region of interest" description="Disordered" evidence="1">
    <location>
        <begin position="27"/>
        <end position="49"/>
    </location>
</feature>
<organism evidence="2 3">
    <name type="scientific">Rhodocytophaga aerolata</name>
    <dbReference type="NCBI Taxonomy" id="455078"/>
    <lineage>
        <taxon>Bacteria</taxon>
        <taxon>Pseudomonadati</taxon>
        <taxon>Bacteroidota</taxon>
        <taxon>Cytophagia</taxon>
        <taxon>Cytophagales</taxon>
        <taxon>Rhodocytophagaceae</taxon>
        <taxon>Rhodocytophaga</taxon>
    </lineage>
</organism>
<gene>
    <name evidence="2" type="ORF">Q0590_21080</name>
</gene>
<accession>A0ABT8R9L6</accession>
<reference evidence="2" key="1">
    <citation type="submission" date="2023-07" db="EMBL/GenBank/DDBJ databases">
        <title>The genome sequence of Rhodocytophaga aerolata KACC 12507.</title>
        <authorList>
            <person name="Zhang X."/>
        </authorList>
    </citation>
    <scope>NUCLEOTIDE SEQUENCE</scope>
    <source>
        <strain evidence="2">KACC 12507</strain>
    </source>
</reference>
<dbReference type="RefSeq" id="WP_302039586.1">
    <property type="nucleotide sequence ID" value="NZ_JAUKPO010000014.1"/>
</dbReference>
<dbReference type="EMBL" id="JAUKPO010000014">
    <property type="protein sequence ID" value="MDO1448784.1"/>
    <property type="molecule type" value="Genomic_DNA"/>
</dbReference>
<protein>
    <submittedName>
        <fullName evidence="2">Class I lanthipeptide</fullName>
    </submittedName>
</protein>